<name>A0A392RV80_9FABA</name>
<evidence type="ECO:0000313" key="2">
    <source>
        <dbReference type="Proteomes" id="UP000265520"/>
    </source>
</evidence>
<protein>
    <submittedName>
        <fullName evidence="1">Uncharacterized protein</fullName>
    </submittedName>
</protein>
<keyword evidence="2" id="KW-1185">Reference proteome</keyword>
<proteinExistence type="predicted"/>
<evidence type="ECO:0000313" key="1">
    <source>
        <dbReference type="EMBL" id="MCI40082.1"/>
    </source>
</evidence>
<reference evidence="1 2" key="1">
    <citation type="journal article" date="2018" name="Front. Plant Sci.">
        <title>Red Clover (Trifolium pratense) and Zigzag Clover (T. medium) - A Picture of Genomic Similarities and Differences.</title>
        <authorList>
            <person name="Dluhosova J."/>
            <person name="Istvanek J."/>
            <person name="Nedelnik J."/>
            <person name="Repkova J."/>
        </authorList>
    </citation>
    <scope>NUCLEOTIDE SEQUENCE [LARGE SCALE GENOMIC DNA]</scope>
    <source>
        <strain evidence="2">cv. 10/8</strain>
        <tissue evidence="1">Leaf</tissue>
    </source>
</reference>
<dbReference type="EMBL" id="LXQA010275604">
    <property type="protein sequence ID" value="MCI40082.1"/>
    <property type="molecule type" value="Genomic_DNA"/>
</dbReference>
<dbReference type="Proteomes" id="UP000265520">
    <property type="component" value="Unassembled WGS sequence"/>
</dbReference>
<sequence length="38" mass="3898">MKGHKRGGAEWRSHRTTVLGGYIMPVGSLDLGDGGGGS</sequence>
<comment type="caution">
    <text evidence="1">The sequence shown here is derived from an EMBL/GenBank/DDBJ whole genome shotgun (WGS) entry which is preliminary data.</text>
</comment>
<accession>A0A392RV80</accession>
<dbReference type="AlphaFoldDB" id="A0A392RV80"/>
<organism evidence="1 2">
    <name type="scientific">Trifolium medium</name>
    <dbReference type="NCBI Taxonomy" id="97028"/>
    <lineage>
        <taxon>Eukaryota</taxon>
        <taxon>Viridiplantae</taxon>
        <taxon>Streptophyta</taxon>
        <taxon>Embryophyta</taxon>
        <taxon>Tracheophyta</taxon>
        <taxon>Spermatophyta</taxon>
        <taxon>Magnoliopsida</taxon>
        <taxon>eudicotyledons</taxon>
        <taxon>Gunneridae</taxon>
        <taxon>Pentapetalae</taxon>
        <taxon>rosids</taxon>
        <taxon>fabids</taxon>
        <taxon>Fabales</taxon>
        <taxon>Fabaceae</taxon>
        <taxon>Papilionoideae</taxon>
        <taxon>50 kb inversion clade</taxon>
        <taxon>NPAAA clade</taxon>
        <taxon>Hologalegina</taxon>
        <taxon>IRL clade</taxon>
        <taxon>Trifolieae</taxon>
        <taxon>Trifolium</taxon>
    </lineage>
</organism>